<dbReference type="GO" id="GO:0003676">
    <property type="term" value="F:nucleic acid binding"/>
    <property type="evidence" value="ECO:0007669"/>
    <property type="project" value="InterPro"/>
</dbReference>
<dbReference type="Pfam" id="PF14244">
    <property type="entry name" value="Retrotran_gag_3"/>
    <property type="match status" value="1"/>
</dbReference>
<gene>
    <name evidence="3" type="ORF">WN944_002059</name>
</gene>
<keyword evidence="1" id="KW-0378">Hydrolase</keyword>
<dbReference type="CDD" id="cd09272">
    <property type="entry name" value="RNase_HI_RT_Ty1"/>
    <property type="match status" value="1"/>
</dbReference>
<sequence length="1275" mass="144347">MADITGVSMDIIPPPPPAPQVVVHQDNSAFPTRITLDETNYSLWSQLMEMRISARNKAGYLTGEMKKPAPGDPNLGSWITENQRVKSWLIDSMSPSLMQQFIRLPTTKDIWEAEIDHRTTTQEGTVEGVLQLHSAMARLRVHIFLSGLDSEFEQVRGEILRKDPKLDLESTYAYVRRDYQQRQTMGGSHLISENLTMLASQNRNGSSKNRGNQSSSKVNNLVCTHYGEKGHSQQRCYEIIGYPDWWDFSKKPRKKIFGKANVTAAKDEEQPSPSANVAHPCIIGKASVCSVTSKNRMWIIDTGASEHMTRDSSQFKSVLPSSQSVISTANGSTSPIIREGSITLSNTLILDTVLVVPSLEYNLLSVSQITSTLACTVTFWPIFCVFQDILTRKILGYGVRRGKLYYLELTENEGPNISQANQASNKDRTWANVWLWHRRLGHLSFGYLKKLQPQLFSTLNDLNFHCDICEMAKSHHTSYLIYSDVWGPAKVASLSKARFFVTFIDECMRMIWVSLLIKKSDVCLAFQEFHKMVSTQYQKQIRVLQSDNGTEYMDASLGKFLNIHGICHHTSCTYTPQQNGLAERKNRQILEVVRASLFGMNMPRFYWGEAVKSAAYLINRTPSRVLDFQTPQQKMQSLLSIPHLPNLEPRIFGCIVYAHIPKSLRTKLDPCAKRCVFIGYSDLQKGYRCYDPHTQKLHVTLDVSFHELEPYYSGGVSYHSLQGESLCEENSQMENEGGGEFVELEDMVEKLQNGDGNEVQQGCDNMTETECDPSNFLDMSEAQSRPLELPMSTPLTEELTESVPHQFDVKNAFLNGDLEEEVYMELPPGVKHSSMRRNEVCKLKKSLYGLKQSPRAWFGRFSATMKAAGYKQSNSDHTLFIKHKGGKVTVLIVYVDDMVLTGDDLSEMKALQEHLAAEFEMKDLGQLKYFLGIEVARSKSEIFLSQQKYVLDLLTETGMLDCKPAETPIEMNHKLGILPNQTPTDKGRYQRLVGRLIYLSHTRPDIAYAVSIVSQFMHSPSEEHMDTVYRILRYLKCAPGKGLLFSKNNVSNIEGYTDSDWASDQTTRRSTSGYFTFVEGNLVTWRSKKQKVVARSSAEAEFRGMAQGVCEMLWIKNILKDLGIDYAKPMNLKCDNKAAIEIAQNPVQHDRTKHVEVDRHFIKEKLDENRDGNRADMDWIYIAPDPNPSALDPRIDIQIRSKSILIRPKSDPIGFGSHGSWVRSDPLPSLDEKTIQFPFVQSGDQLADILTKVVAGRVVHDIIDKLGMIDIYAPT</sequence>
<dbReference type="InterPro" id="IPR029472">
    <property type="entry name" value="Copia-like_N"/>
</dbReference>
<proteinExistence type="predicted"/>
<keyword evidence="1" id="KW-0064">Aspartyl protease</keyword>
<dbReference type="Pfam" id="PF22936">
    <property type="entry name" value="Pol_BBD"/>
    <property type="match status" value="1"/>
</dbReference>
<dbReference type="GO" id="GO:0015074">
    <property type="term" value="P:DNA integration"/>
    <property type="evidence" value="ECO:0007669"/>
    <property type="project" value="InterPro"/>
</dbReference>
<dbReference type="InterPro" id="IPR012337">
    <property type="entry name" value="RNaseH-like_sf"/>
</dbReference>
<dbReference type="PANTHER" id="PTHR11439">
    <property type="entry name" value="GAG-POL-RELATED RETROTRANSPOSON"/>
    <property type="match status" value="1"/>
</dbReference>
<evidence type="ECO:0000259" key="2">
    <source>
        <dbReference type="PROSITE" id="PS50994"/>
    </source>
</evidence>
<dbReference type="InterPro" id="IPR054722">
    <property type="entry name" value="PolX-like_BBD"/>
</dbReference>
<dbReference type="Pfam" id="PF07727">
    <property type="entry name" value="RVT_2"/>
    <property type="match status" value="1"/>
</dbReference>
<keyword evidence="4" id="KW-1185">Reference proteome</keyword>
<evidence type="ECO:0000313" key="4">
    <source>
        <dbReference type="Proteomes" id="UP001428341"/>
    </source>
</evidence>
<dbReference type="Pfam" id="PF25597">
    <property type="entry name" value="SH3_retrovirus"/>
    <property type="match status" value="1"/>
</dbReference>
<dbReference type="InterPro" id="IPR057670">
    <property type="entry name" value="SH3_retrovirus"/>
</dbReference>
<dbReference type="InterPro" id="IPR036397">
    <property type="entry name" value="RNaseH_sf"/>
</dbReference>
<name>A0AAP0MM60_9ROSI</name>
<dbReference type="EMBL" id="JBCGBO010000004">
    <property type="protein sequence ID" value="KAK9209691.1"/>
    <property type="molecule type" value="Genomic_DNA"/>
</dbReference>
<dbReference type="Proteomes" id="UP001428341">
    <property type="component" value="Unassembled WGS sequence"/>
</dbReference>
<organism evidence="3 4">
    <name type="scientific">Citrus x changshan-huyou</name>
    <dbReference type="NCBI Taxonomy" id="2935761"/>
    <lineage>
        <taxon>Eukaryota</taxon>
        <taxon>Viridiplantae</taxon>
        <taxon>Streptophyta</taxon>
        <taxon>Embryophyta</taxon>
        <taxon>Tracheophyta</taxon>
        <taxon>Spermatophyta</taxon>
        <taxon>Magnoliopsida</taxon>
        <taxon>eudicotyledons</taxon>
        <taxon>Gunneridae</taxon>
        <taxon>Pentapetalae</taxon>
        <taxon>rosids</taxon>
        <taxon>malvids</taxon>
        <taxon>Sapindales</taxon>
        <taxon>Rutaceae</taxon>
        <taxon>Aurantioideae</taxon>
        <taxon>Citrus</taxon>
    </lineage>
</organism>
<dbReference type="SUPFAM" id="SSF56672">
    <property type="entry name" value="DNA/RNA polymerases"/>
    <property type="match status" value="1"/>
</dbReference>
<dbReference type="InterPro" id="IPR013103">
    <property type="entry name" value="RVT_2"/>
</dbReference>
<dbReference type="InterPro" id="IPR001584">
    <property type="entry name" value="Integrase_cat-core"/>
</dbReference>
<evidence type="ECO:0000313" key="3">
    <source>
        <dbReference type="EMBL" id="KAK9209691.1"/>
    </source>
</evidence>
<reference evidence="3 4" key="1">
    <citation type="submission" date="2024-05" db="EMBL/GenBank/DDBJ databases">
        <title>Haplotype-resolved chromosome-level genome assembly of Huyou (Citrus changshanensis).</title>
        <authorList>
            <person name="Miao C."/>
            <person name="Chen W."/>
            <person name="Wu Y."/>
            <person name="Wang L."/>
            <person name="Zhao S."/>
            <person name="Grierson D."/>
            <person name="Xu C."/>
            <person name="Chen K."/>
        </authorList>
    </citation>
    <scope>NUCLEOTIDE SEQUENCE [LARGE SCALE GENOMIC DNA]</scope>
    <source>
        <strain evidence="3">01-14</strain>
        <tissue evidence="3">Leaf</tissue>
    </source>
</reference>
<dbReference type="Gene3D" id="3.30.420.10">
    <property type="entry name" value="Ribonuclease H-like superfamily/Ribonuclease H"/>
    <property type="match status" value="1"/>
</dbReference>
<dbReference type="PANTHER" id="PTHR11439:SF467">
    <property type="entry name" value="INTEGRASE CATALYTIC DOMAIN-CONTAINING PROTEIN"/>
    <property type="match status" value="1"/>
</dbReference>
<feature type="domain" description="Integrase catalytic" evidence="2">
    <location>
        <begin position="471"/>
        <end position="639"/>
    </location>
</feature>
<dbReference type="SUPFAM" id="SSF53098">
    <property type="entry name" value="Ribonuclease H-like"/>
    <property type="match status" value="1"/>
</dbReference>
<dbReference type="Pfam" id="PF13976">
    <property type="entry name" value="gag_pre-integrs"/>
    <property type="match status" value="1"/>
</dbReference>
<comment type="caution">
    <text evidence="3">The sequence shown here is derived from an EMBL/GenBank/DDBJ whole genome shotgun (WGS) entry which is preliminary data.</text>
</comment>
<dbReference type="PROSITE" id="PS50994">
    <property type="entry name" value="INTEGRASE"/>
    <property type="match status" value="1"/>
</dbReference>
<dbReference type="Pfam" id="PF00665">
    <property type="entry name" value="rve"/>
    <property type="match status" value="1"/>
</dbReference>
<keyword evidence="1" id="KW-0645">Protease</keyword>
<dbReference type="AlphaFoldDB" id="A0AAP0MM60"/>
<dbReference type="InterPro" id="IPR043502">
    <property type="entry name" value="DNA/RNA_pol_sf"/>
</dbReference>
<dbReference type="GO" id="GO:0004190">
    <property type="term" value="F:aspartic-type endopeptidase activity"/>
    <property type="evidence" value="ECO:0007669"/>
    <property type="project" value="UniProtKB-KW"/>
</dbReference>
<dbReference type="InterPro" id="IPR025724">
    <property type="entry name" value="GAG-pre-integrase_dom"/>
</dbReference>
<evidence type="ECO:0000256" key="1">
    <source>
        <dbReference type="ARBA" id="ARBA00022750"/>
    </source>
</evidence>
<protein>
    <recommendedName>
        <fullName evidence="2">Integrase catalytic domain-containing protein</fullName>
    </recommendedName>
</protein>
<accession>A0AAP0MM60</accession>